<reference evidence="9 10" key="1">
    <citation type="submission" date="2023-12" db="EMBL/GenBank/DDBJ databases">
        <title>Genome sequencing and assembly of bacterial species from a model synthetic community.</title>
        <authorList>
            <person name="Hogle S.L."/>
        </authorList>
    </citation>
    <scope>NUCLEOTIDE SEQUENCE [LARGE SCALE GENOMIC DNA]</scope>
    <source>
        <strain evidence="9 10">HAMBI 2494</strain>
    </source>
</reference>
<organism evidence="9 10">
    <name type="scientific">Paraburkholderia kururiensis</name>
    <dbReference type="NCBI Taxonomy" id="984307"/>
    <lineage>
        <taxon>Bacteria</taxon>
        <taxon>Pseudomonadati</taxon>
        <taxon>Pseudomonadota</taxon>
        <taxon>Betaproteobacteria</taxon>
        <taxon>Burkholderiales</taxon>
        <taxon>Burkholderiaceae</taxon>
        <taxon>Paraburkholderia</taxon>
    </lineage>
</organism>
<dbReference type="Gene3D" id="1.10.287.470">
    <property type="entry name" value="Helix hairpin bin"/>
    <property type="match status" value="1"/>
</dbReference>
<dbReference type="RefSeq" id="WP_114812988.1">
    <property type="nucleotide sequence ID" value="NZ_CP139965.1"/>
</dbReference>
<evidence type="ECO:0000259" key="5">
    <source>
        <dbReference type="Pfam" id="PF25876"/>
    </source>
</evidence>
<evidence type="ECO:0000259" key="6">
    <source>
        <dbReference type="Pfam" id="PF25917"/>
    </source>
</evidence>
<gene>
    <name evidence="9" type="ORF">U0042_05000</name>
</gene>
<dbReference type="Pfam" id="PF25967">
    <property type="entry name" value="RND-MFP_C"/>
    <property type="match status" value="1"/>
</dbReference>
<feature type="compositionally biased region" description="Low complexity" evidence="4">
    <location>
        <begin position="399"/>
        <end position="424"/>
    </location>
</feature>
<dbReference type="Proteomes" id="UP001325479">
    <property type="component" value="Chromosome"/>
</dbReference>
<dbReference type="Pfam" id="PF25944">
    <property type="entry name" value="Beta-barrel_RND"/>
    <property type="match status" value="1"/>
</dbReference>
<dbReference type="InterPro" id="IPR058624">
    <property type="entry name" value="MdtA-like_HH"/>
</dbReference>
<dbReference type="PANTHER" id="PTHR30158:SF3">
    <property type="entry name" value="MULTIDRUG EFFLUX PUMP SUBUNIT ACRA-RELATED"/>
    <property type="match status" value="1"/>
</dbReference>
<name>A0ABZ0WNU7_9BURK</name>
<dbReference type="InterPro" id="IPR058627">
    <property type="entry name" value="MdtA-like_C"/>
</dbReference>
<dbReference type="Pfam" id="PF25917">
    <property type="entry name" value="BSH_RND"/>
    <property type="match status" value="1"/>
</dbReference>
<evidence type="ECO:0000256" key="4">
    <source>
        <dbReference type="SAM" id="MobiDB-lite"/>
    </source>
</evidence>
<dbReference type="Gene3D" id="2.40.30.170">
    <property type="match status" value="1"/>
</dbReference>
<feature type="coiled-coil region" evidence="3">
    <location>
        <begin position="119"/>
        <end position="146"/>
    </location>
</feature>
<evidence type="ECO:0000259" key="7">
    <source>
        <dbReference type="Pfam" id="PF25944"/>
    </source>
</evidence>
<feature type="domain" description="Multidrug resistance protein MdtA-like C-terminal permuted SH3" evidence="8">
    <location>
        <begin position="319"/>
        <end position="380"/>
    </location>
</feature>
<dbReference type="InterPro" id="IPR058625">
    <property type="entry name" value="MdtA-like_BSH"/>
</dbReference>
<dbReference type="InterPro" id="IPR006143">
    <property type="entry name" value="RND_pump_MFP"/>
</dbReference>
<feature type="domain" description="Multidrug resistance protein MdtA-like alpha-helical hairpin" evidence="5">
    <location>
        <begin position="119"/>
        <end position="188"/>
    </location>
</feature>
<sequence>MKTPILPNHAHHRMTCRPRRLFAALSILAIVGIAGCNRQTGAPPGGFAAQTAQVGVLTLAPQHIVETTELSGRLSSQKVSDVRPQVSGIILKRLFVEGGDVKAGQVLYQIDPATYQAAYDQARGTLENARATLASAKTKADRYTELVKINAVSKQDYDDAVAAVREDAASVTADEAALESARVNLEYTRVRAPISGRIGASTVTEGALVTSDQTTALATIQAYDQMYLDVTRPSVEWLKLRKAFASGRLKKTGTDSAAVTLVMEDGTEYAHAGTLQFSGVTVDATTGSVTLRSTFPNPERELLPGMFVRARLEEGENDNAILVPQMAVTRASDGTASVYVVDAAGKAQQVQVVADNAFRDQWIVTSGLHAGDRVIVSGLQSVRAGAPVKVADDTPQTQANAASAASDAAGASATDTASAVSAQR</sequence>
<dbReference type="Pfam" id="PF25876">
    <property type="entry name" value="HH_MFP_RND"/>
    <property type="match status" value="1"/>
</dbReference>
<evidence type="ECO:0000313" key="10">
    <source>
        <dbReference type="Proteomes" id="UP001325479"/>
    </source>
</evidence>
<feature type="domain" description="Multidrug resistance protein MdtA-like beta-barrel" evidence="7">
    <location>
        <begin position="226"/>
        <end position="315"/>
    </location>
</feature>
<dbReference type="NCBIfam" id="TIGR01730">
    <property type="entry name" value="RND_mfp"/>
    <property type="match status" value="1"/>
</dbReference>
<feature type="region of interest" description="Disordered" evidence="4">
    <location>
        <begin position="394"/>
        <end position="424"/>
    </location>
</feature>
<comment type="similarity">
    <text evidence="2">Belongs to the membrane fusion protein (MFP) (TC 8.A.1) family.</text>
</comment>
<evidence type="ECO:0000256" key="1">
    <source>
        <dbReference type="ARBA" id="ARBA00004196"/>
    </source>
</evidence>
<comment type="subcellular location">
    <subcellularLocation>
        <location evidence="1">Cell envelope</location>
    </subcellularLocation>
</comment>
<evidence type="ECO:0000313" key="9">
    <source>
        <dbReference type="EMBL" id="WQD79064.1"/>
    </source>
</evidence>
<dbReference type="Gene3D" id="2.40.50.100">
    <property type="match status" value="1"/>
</dbReference>
<evidence type="ECO:0000256" key="2">
    <source>
        <dbReference type="ARBA" id="ARBA00009477"/>
    </source>
</evidence>
<dbReference type="Gene3D" id="2.40.420.20">
    <property type="match status" value="1"/>
</dbReference>
<dbReference type="EMBL" id="CP139965">
    <property type="protein sequence ID" value="WQD79064.1"/>
    <property type="molecule type" value="Genomic_DNA"/>
</dbReference>
<protein>
    <submittedName>
        <fullName evidence="9">Efflux RND transporter periplasmic adaptor subunit</fullName>
    </submittedName>
</protein>
<evidence type="ECO:0000259" key="8">
    <source>
        <dbReference type="Pfam" id="PF25967"/>
    </source>
</evidence>
<keyword evidence="10" id="KW-1185">Reference proteome</keyword>
<feature type="domain" description="Multidrug resistance protein MdtA-like barrel-sandwich hybrid" evidence="6">
    <location>
        <begin position="80"/>
        <end position="221"/>
    </location>
</feature>
<accession>A0ABZ0WNU7</accession>
<dbReference type="SUPFAM" id="SSF111369">
    <property type="entry name" value="HlyD-like secretion proteins"/>
    <property type="match status" value="1"/>
</dbReference>
<keyword evidence="3" id="KW-0175">Coiled coil</keyword>
<dbReference type="InterPro" id="IPR058626">
    <property type="entry name" value="MdtA-like_b-barrel"/>
</dbReference>
<proteinExistence type="inferred from homology"/>
<dbReference type="PANTHER" id="PTHR30158">
    <property type="entry name" value="ACRA/E-RELATED COMPONENT OF DRUG EFFLUX TRANSPORTER"/>
    <property type="match status" value="1"/>
</dbReference>
<evidence type="ECO:0000256" key="3">
    <source>
        <dbReference type="SAM" id="Coils"/>
    </source>
</evidence>